<protein>
    <recommendedName>
        <fullName evidence="5">Aminopeptidase N</fullName>
        <ecNumber evidence="4">3.4.11.2</ecNumber>
    </recommendedName>
</protein>
<accession>A0ABP8QMW3</accession>
<proteinExistence type="inferred from homology"/>
<evidence type="ECO:0000313" key="13">
    <source>
        <dbReference type="EMBL" id="GAA4506112.1"/>
    </source>
</evidence>
<feature type="domain" description="Peptidase M1 membrane alanine aminopeptidase" evidence="12">
    <location>
        <begin position="341"/>
        <end position="486"/>
    </location>
</feature>
<organism evidence="13 14">
    <name type="scientific">Hymenobacter ginsengisoli</name>
    <dbReference type="NCBI Taxonomy" id="1051626"/>
    <lineage>
        <taxon>Bacteria</taxon>
        <taxon>Pseudomonadati</taxon>
        <taxon>Bacteroidota</taxon>
        <taxon>Cytophagia</taxon>
        <taxon>Cytophagales</taxon>
        <taxon>Hymenobacteraceae</taxon>
        <taxon>Hymenobacter</taxon>
    </lineage>
</organism>
<dbReference type="CDD" id="cd09603">
    <property type="entry name" value="M1_APN_like"/>
    <property type="match status" value="1"/>
</dbReference>
<sequence>MLGLRPTAPHAQLAAASPDASLACQQVRLGAAARTAAAAGVSVRHRLKMDRYDVQFYRLDLTLTNTSRDLAGSALLRVRVGTQPLDSLAFELYQAPAGSPAGTATLVIDSVVVGGRRSPGVLRQGQAATAALAQPAPAGTVLNARIYYHGTAPNGNTNAIGNAFNTATSYRRDGIDYPYNVTWSLSEPFSAHEWFPCKQVLTDKADSSAVFVTTTLPNKVGSNGVLARTVLLPGGRVRYEWHENHPIDYYLISVAVAPYIEYVNYANPAGGPRVPIVNYVYDQASLTRYQADIDRTPGFLENYAQLFGTYYFANEKYGHSMAPIGGGMEHQTMTTLQDFSFTLVAHELCHQWFGDNVTCASWEDIWLNESFASYGEYLSLQAFDTPANARAWMDDAQTRAQNNRTGTVRVPDTTDVGRIFNYNLTYKKGAAVVHMLRYLCHDDARFFGVLRTYQSQLSGRTARTPELQRRFEAELGQPLDYFFQQWYRGEGFPAFNVRWNQAGGTLYLQVNETASVPASTPFFQTEIEYQLTLQDGSTRLVRLSQTQASQGFAVPISSPVVAVAVDPNGWLPDLPGTVQRDNSLVLAAHSAGRPVLGLYPNPAHDLLTISGLATAATAELCDATGRVVQRQSLALARPVVSTQALAPGLYLLRLLGPAGETLGQGRFTKE</sequence>
<evidence type="ECO:0000256" key="4">
    <source>
        <dbReference type="ARBA" id="ARBA00012564"/>
    </source>
</evidence>
<keyword evidence="8" id="KW-0479">Metal-binding</keyword>
<dbReference type="InterPro" id="IPR042097">
    <property type="entry name" value="Aminopeptidase_N-like_N_sf"/>
</dbReference>
<evidence type="ECO:0000256" key="11">
    <source>
        <dbReference type="ARBA" id="ARBA00023049"/>
    </source>
</evidence>
<dbReference type="InterPro" id="IPR027268">
    <property type="entry name" value="Peptidase_M4/M1_CTD_sf"/>
</dbReference>
<dbReference type="InterPro" id="IPR026444">
    <property type="entry name" value="Secre_tail"/>
</dbReference>
<dbReference type="PRINTS" id="PR00756">
    <property type="entry name" value="ALADIPTASE"/>
</dbReference>
<dbReference type="SUPFAM" id="SSF55486">
    <property type="entry name" value="Metalloproteases ('zincins'), catalytic domain"/>
    <property type="match status" value="1"/>
</dbReference>
<dbReference type="Proteomes" id="UP001501243">
    <property type="component" value="Unassembled WGS sequence"/>
</dbReference>
<dbReference type="PANTHER" id="PTHR11533">
    <property type="entry name" value="PROTEASE M1 ZINC METALLOPROTEASE"/>
    <property type="match status" value="1"/>
</dbReference>
<evidence type="ECO:0000256" key="5">
    <source>
        <dbReference type="ARBA" id="ARBA00015611"/>
    </source>
</evidence>
<keyword evidence="10" id="KW-0862">Zinc</keyword>
<evidence type="ECO:0000256" key="6">
    <source>
        <dbReference type="ARBA" id="ARBA00022438"/>
    </source>
</evidence>
<dbReference type="PANTHER" id="PTHR11533:SF174">
    <property type="entry name" value="PUROMYCIN-SENSITIVE AMINOPEPTIDASE-RELATED"/>
    <property type="match status" value="1"/>
</dbReference>
<evidence type="ECO:0000313" key="14">
    <source>
        <dbReference type="Proteomes" id="UP001501243"/>
    </source>
</evidence>
<gene>
    <name evidence="13" type="ORF">GCM10023172_34950</name>
</gene>
<dbReference type="EMBL" id="BAABGQ010000008">
    <property type="protein sequence ID" value="GAA4506112.1"/>
    <property type="molecule type" value="Genomic_DNA"/>
</dbReference>
<dbReference type="EC" id="3.4.11.2" evidence="4"/>
<dbReference type="InterPro" id="IPR050344">
    <property type="entry name" value="Peptidase_M1_aminopeptidases"/>
</dbReference>
<dbReference type="Gene3D" id="1.10.390.10">
    <property type="entry name" value="Neutral Protease Domain 2"/>
    <property type="match status" value="1"/>
</dbReference>
<evidence type="ECO:0000256" key="3">
    <source>
        <dbReference type="ARBA" id="ARBA00010136"/>
    </source>
</evidence>
<evidence type="ECO:0000256" key="1">
    <source>
        <dbReference type="ARBA" id="ARBA00000098"/>
    </source>
</evidence>
<keyword evidence="9" id="KW-0378">Hydrolase</keyword>
<evidence type="ECO:0000256" key="8">
    <source>
        <dbReference type="ARBA" id="ARBA00022723"/>
    </source>
</evidence>
<reference evidence="14" key="1">
    <citation type="journal article" date="2019" name="Int. J. Syst. Evol. Microbiol.">
        <title>The Global Catalogue of Microorganisms (GCM) 10K type strain sequencing project: providing services to taxonomists for standard genome sequencing and annotation.</title>
        <authorList>
            <consortium name="The Broad Institute Genomics Platform"/>
            <consortium name="The Broad Institute Genome Sequencing Center for Infectious Disease"/>
            <person name="Wu L."/>
            <person name="Ma J."/>
        </authorList>
    </citation>
    <scope>NUCLEOTIDE SEQUENCE [LARGE SCALE GENOMIC DNA]</scope>
    <source>
        <strain evidence="14">JCM 17841</strain>
    </source>
</reference>
<dbReference type="InterPro" id="IPR001930">
    <property type="entry name" value="Peptidase_M1"/>
</dbReference>
<comment type="cofactor">
    <cofactor evidence="2">
        <name>Zn(2+)</name>
        <dbReference type="ChEBI" id="CHEBI:29105"/>
    </cofactor>
</comment>
<dbReference type="Pfam" id="PF01433">
    <property type="entry name" value="Peptidase_M1"/>
    <property type="match status" value="1"/>
</dbReference>
<dbReference type="NCBIfam" id="TIGR04183">
    <property type="entry name" value="Por_Secre_tail"/>
    <property type="match status" value="1"/>
</dbReference>
<evidence type="ECO:0000256" key="9">
    <source>
        <dbReference type="ARBA" id="ARBA00022801"/>
    </source>
</evidence>
<dbReference type="SUPFAM" id="SSF63737">
    <property type="entry name" value="Leukotriene A4 hydrolase N-terminal domain"/>
    <property type="match status" value="1"/>
</dbReference>
<name>A0ABP8QMW3_9BACT</name>
<keyword evidence="7" id="KW-0645">Protease</keyword>
<keyword evidence="11" id="KW-0482">Metalloprotease</keyword>
<dbReference type="InterPro" id="IPR014782">
    <property type="entry name" value="Peptidase_M1_dom"/>
</dbReference>
<keyword evidence="6" id="KW-0031">Aminopeptidase</keyword>
<evidence type="ECO:0000256" key="2">
    <source>
        <dbReference type="ARBA" id="ARBA00001947"/>
    </source>
</evidence>
<comment type="similarity">
    <text evidence="3">Belongs to the peptidase M1 family.</text>
</comment>
<evidence type="ECO:0000256" key="10">
    <source>
        <dbReference type="ARBA" id="ARBA00022833"/>
    </source>
</evidence>
<evidence type="ECO:0000256" key="7">
    <source>
        <dbReference type="ARBA" id="ARBA00022670"/>
    </source>
</evidence>
<comment type="catalytic activity">
    <reaction evidence="1">
        <text>Release of an N-terminal amino acid, Xaa-|-Yaa- from a peptide, amide or arylamide. Xaa is preferably Ala, but may be most amino acids including Pro (slow action). When a terminal hydrophobic residue is followed by a prolyl residue, the two may be released as an intact Xaa-Pro dipeptide.</text>
        <dbReference type="EC" id="3.4.11.2"/>
    </reaction>
</comment>
<evidence type="ECO:0000259" key="12">
    <source>
        <dbReference type="Pfam" id="PF01433"/>
    </source>
</evidence>
<dbReference type="Gene3D" id="2.60.40.1730">
    <property type="entry name" value="tricorn interacting facor f3 domain"/>
    <property type="match status" value="1"/>
</dbReference>
<comment type="caution">
    <text evidence="13">The sequence shown here is derived from an EMBL/GenBank/DDBJ whole genome shotgun (WGS) entry which is preliminary data.</text>
</comment>
<keyword evidence="14" id="KW-1185">Reference proteome</keyword>